<keyword evidence="2" id="KW-0808">Transferase</keyword>
<accession>A0A4R6KNR9</accession>
<feature type="compositionally biased region" description="Low complexity" evidence="1">
    <location>
        <begin position="385"/>
        <end position="398"/>
    </location>
</feature>
<feature type="compositionally biased region" description="Pro residues" evidence="1">
    <location>
        <begin position="399"/>
        <end position="408"/>
    </location>
</feature>
<evidence type="ECO:0000256" key="1">
    <source>
        <dbReference type="SAM" id="MobiDB-lite"/>
    </source>
</evidence>
<dbReference type="InterPro" id="IPR002213">
    <property type="entry name" value="UDP_glucos_trans"/>
</dbReference>
<dbReference type="Proteomes" id="UP000295388">
    <property type="component" value="Unassembled WGS sequence"/>
</dbReference>
<reference evidence="2 3" key="1">
    <citation type="submission" date="2019-03" db="EMBL/GenBank/DDBJ databases">
        <title>Genomic Encyclopedia of Type Strains, Phase III (KMG-III): the genomes of soil and plant-associated and newly described type strains.</title>
        <authorList>
            <person name="Whitman W."/>
        </authorList>
    </citation>
    <scope>NUCLEOTIDE SEQUENCE [LARGE SCALE GENOMIC DNA]</scope>
    <source>
        <strain evidence="2 3">VKM Ac-2527</strain>
    </source>
</reference>
<keyword evidence="3" id="KW-1185">Reference proteome</keyword>
<protein>
    <submittedName>
        <fullName evidence="2">UDP:flavonoid glycosyltransferase YjiC (YdhE family)</fullName>
    </submittedName>
</protein>
<organism evidence="2 3">
    <name type="scientific">Kribbella caucasensis</name>
    <dbReference type="NCBI Taxonomy" id="2512215"/>
    <lineage>
        <taxon>Bacteria</taxon>
        <taxon>Bacillati</taxon>
        <taxon>Actinomycetota</taxon>
        <taxon>Actinomycetes</taxon>
        <taxon>Propionibacteriales</taxon>
        <taxon>Kribbellaceae</taxon>
        <taxon>Kribbella</taxon>
    </lineage>
</organism>
<dbReference type="AlphaFoldDB" id="A0A4R6KNR9"/>
<dbReference type="RefSeq" id="WP_133797889.1">
    <property type="nucleotide sequence ID" value="NZ_SNWQ01000001.1"/>
</dbReference>
<sequence length="447" mass="48008">MICLLPHCAYLSETSRMLEIHRALTELGVPARVATHGGPHERRLVEAGIQYDVLGPGLSPTRSAAFVGSAIGLGDPRQSMYDDAEIRSYVQLEAEYFRAHGITVAVTGFTLTTLLSSRLAGVQVITEHAGSFVPPVFERRLLPAPSQPVDPRLAHAPKWLSRYLANRAPNRIPAYCAGFNRVAESLGVEGIPSLSALLLGDLSLVPEVPEVLGISDLDAWTPAGKPGYRATTRLTSVGPLFAHLDLPLPTRVQQVLDQPGPHVYLAMTSTPAELVRSAIASLATLDLRILVAGTIHDLADLATDRILIEGVLPSHLVMPQVDLAITTGGQGSVQTAMASGTPLLGIPLHLEQDLNIALVERLGAARHLPPTQLSQLATLTTTMLNNTHHRPAPNTSKPSTPPPTAPPKPPRRSPQNSGDLNHCREPPDLRCHRVGDLRFAPPRGRFI</sequence>
<dbReference type="GO" id="GO:0008194">
    <property type="term" value="F:UDP-glycosyltransferase activity"/>
    <property type="evidence" value="ECO:0007669"/>
    <property type="project" value="InterPro"/>
</dbReference>
<proteinExistence type="predicted"/>
<feature type="region of interest" description="Disordered" evidence="1">
    <location>
        <begin position="385"/>
        <end position="429"/>
    </location>
</feature>
<evidence type="ECO:0000313" key="3">
    <source>
        <dbReference type="Proteomes" id="UP000295388"/>
    </source>
</evidence>
<comment type="caution">
    <text evidence="2">The sequence shown here is derived from an EMBL/GenBank/DDBJ whole genome shotgun (WGS) entry which is preliminary data.</text>
</comment>
<gene>
    <name evidence="2" type="ORF">EV643_10156</name>
</gene>
<evidence type="ECO:0000313" key="2">
    <source>
        <dbReference type="EMBL" id="TDO54275.1"/>
    </source>
</evidence>
<name>A0A4R6KNR9_9ACTN</name>
<dbReference type="Pfam" id="PF00201">
    <property type="entry name" value="UDPGT"/>
    <property type="match status" value="1"/>
</dbReference>
<dbReference type="SUPFAM" id="SSF53756">
    <property type="entry name" value="UDP-Glycosyltransferase/glycogen phosphorylase"/>
    <property type="match status" value="1"/>
</dbReference>
<dbReference type="OrthoDB" id="3322410at2"/>
<dbReference type="Gene3D" id="3.40.50.2000">
    <property type="entry name" value="Glycogen Phosphorylase B"/>
    <property type="match status" value="1"/>
</dbReference>
<dbReference type="EMBL" id="SNWQ01000001">
    <property type="protein sequence ID" value="TDO54275.1"/>
    <property type="molecule type" value="Genomic_DNA"/>
</dbReference>